<feature type="transmembrane region" description="Helical" evidence="1">
    <location>
        <begin position="30"/>
        <end position="48"/>
    </location>
</feature>
<evidence type="ECO:0000313" key="2">
    <source>
        <dbReference type="EMBL" id="KRM72409.1"/>
    </source>
</evidence>
<reference evidence="2 3" key="1">
    <citation type="journal article" date="2015" name="Genome Announc.">
        <title>Expanding the biotechnology potential of lactobacilli through comparative genomics of 213 strains and associated genera.</title>
        <authorList>
            <person name="Sun Z."/>
            <person name="Harris H.M."/>
            <person name="McCann A."/>
            <person name="Guo C."/>
            <person name="Argimon S."/>
            <person name="Zhang W."/>
            <person name="Yang X."/>
            <person name="Jeffery I.B."/>
            <person name="Cooney J.C."/>
            <person name="Kagawa T.F."/>
            <person name="Liu W."/>
            <person name="Song Y."/>
            <person name="Salvetti E."/>
            <person name="Wrobel A."/>
            <person name="Rasinkangas P."/>
            <person name="Parkhill J."/>
            <person name="Rea M.C."/>
            <person name="O'Sullivan O."/>
            <person name="Ritari J."/>
            <person name="Douillard F.P."/>
            <person name="Paul Ross R."/>
            <person name="Yang R."/>
            <person name="Briner A.E."/>
            <person name="Felis G.E."/>
            <person name="de Vos W.M."/>
            <person name="Barrangou R."/>
            <person name="Klaenhammer T.R."/>
            <person name="Caufield P.W."/>
            <person name="Cui Y."/>
            <person name="Zhang H."/>
            <person name="O'Toole P.W."/>
        </authorList>
    </citation>
    <scope>NUCLEOTIDE SEQUENCE [LARGE SCALE GENOMIC DNA]</scope>
    <source>
        <strain evidence="2 3">DSM 23927</strain>
    </source>
</reference>
<keyword evidence="1" id="KW-1133">Transmembrane helix</keyword>
<evidence type="ECO:0000256" key="1">
    <source>
        <dbReference type="SAM" id="Phobius"/>
    </source>
</evidence>
<feature type="transmembrane region" description="Helical" evidence="1">
    <location>
        <begin position="139"/>
        <end position="160"/>
    </location>
</feature>
<keyword evidence="1" id="KW-0812">Transmembrane</keyword>
<feature type="transmembrane region" description="Helical" evidence="1">
    <location>
        <begin position="55"/>
        <end position="75"/>
    </location>
</feature>
<dbReference type="EMBL" id="AYZQ01000001">
    <property type="protein sequence ID" value="KRM72409.1"/>
    <property type="molecule type" value="Genomic_DNA"/>
</dbReference>
<dbReference type="Pfam" id="PF07099">
    <property type="entry name" value="DUF1361"/>
    <property type="match status" value="1"/>
</dbReference>
<keyword evidence="3" id="KW-1185">Reference proteome</keyword>
<dbReference type="STRING" id="1423727.FC34_GL000112"/>
<protein>
    <submittedName>
        <fullName evidence="2">Integral membrane protein</fullName>
    </submittedName>
</protein>
<dbReference type="RefSeq" id="WP_057893441.1">
    <property type="nucleotide sequence ID" value="NZ_AYZQ01000001.1"/>
</dbReference>
<proteinExistence type="predicted"/>
<dbReference type="InterPro" id="IPR009793">
    <property type="entry name" value="DUF1361"/>
</dbReference>
<gene>
    <name evidence="2" type="ORF">FC34_GL000112</name>
</gene>
<dbReference type="Proteomes" id="UP000051672">
    <property type="component" value="Unassembled WGS sequence"/>
</dbReference>
<feature type="transmembrane region" description="Helical" evidence="1">
    <location>
        <begin position="7"/>
        <end position="24"/>
    </location>
</feature>
<sequence length="213" mass="24942">MNTRTKWLFRGLFWISIVYLVLFEHGHYDFLSLNLLLAYIPVEIGFWLTEKRSPWLFYPLLVIWMLFLPNAPYLLTDLVHLTLLDAYSPTTMLLVNSPRVWFKFAELVLAVGLGTVGGFLSVQSVVAAISRRFKRPRMVFWLVPTVFFLSSLGIYIGRFLRIHTVYLLMPDWIMNRILTMWSPRMWIFTLIIFAVQMAGYGLIVLSQHAQSEE</sequence>
<feature type="transmembrane region" description="Helical" evidence="1">
    <location>
        <begin position="107"/>
        <end position="127"/>
    </location>
</feature>
<accession>A0A0R2B7T5</accession>
<comment type="caution">
    <text evidence="2">The sequence shown here is derived from an EMBL/GenBank/DDBJ whole genome shotgun (WGS) entry which is preliminary data.</text>
</comment>
<evidence type="ECO:0000313" key="3">
    <source>
        <dbReference type="Proteomes" id="UP000051672"/>
    </source>
</evidence>
<dbReference type="AlphaFoldDB" id="A0A0R2B7T5"/>
<feature type="transmembrane region" description="Helical" evidence="1">
    <location>
        <begin position="185"/>
        <end position="205"/>
    </location>
</feature>
<keyword evidence="1" id="KW-0472">Membrane</keyword>
<name>A0A0R2B7T5_9LACO</name>
<organism evidence="2 3">
    <name type="scientific">Lacticaseibacillus brantae DSM 23927</name>
    <dbReference type="NCBI Taxonomy" id="1423727"/>
    <lineage>
        <taxon>Bacteria</taxon>
        <taxon>Bacillati</taxon>
        <taxon>Bacillota</taxon>
        <taxon>Bacilli</taxon>
        <taxon>Lactobacillales</taxon>
        <taxon>Lactobacillaceae</taxon>
        <taxon>Lacticaseibacillus</taxon>
    </lineage>
</organism>
<dbReference type="PATRIC" id="fig|1423727.3.peg.114"/>